<dbReference type="AlphaFoldDB" id="A0A238L863"/>
<reference evidence="1 2" key="1">
    <citation type="submission" date="2017-05" db="EMBL/GenBank/DDBJ databases">
        <authorList>
            <person name="Song R."/>
            <person name="Chenine A.L."/>
            <person name="Ruprecht R.M."/>
        </authorList>
    </citation>
    <scope>NUCLEOTIDE SEQUENCE [LARGE SCALE GENOMIC DNA]</scope>
    <source>
        <strain evidence="1 2">CECT 8899</strain>
    </source>
</reference>
<organism evidence="1 2">
    <name type="scientific">Flavimaricola marinus</name>
    <dbReference type="NCBI Taxonomy" id="1819565"/>
    <lineage>
        <taxon>Bacteria</taxon>
        <taxon>Pseudomonadati</taxon>
        <taxon>Pseudomonadota</taxon>
        <taxon>Alphaproteobacteria</taxon>
        <taxon>Rhodobacterales</taxon>
        <taxon>Paracoccaceae</taxon>
        <taxon>Flavimaricola</taxon>
    </lineage>
</organism>
<dbReference type="EMBL" id="FXZK01000001">
    <property type="protein sequence ID" value="SMY05887.1"/>
    <property type="molecule type" value="Genomic_DNA"/>
</dbReference>
<name>A0A238L863_9RHOB</name>
<dbReference type="OrthoDB" id="7867799at2"/>
<evidence type="ECO:0008006" key="3">
    <source>
        <dbReference type="Google" id="ProtNLM"/>
    </source>
</evidence>
<proteinExistence type="predicted"/>
<dbReference type="Proteomes" id="UP000201613">
    <property type="component" value="Unassembled WGS sequence"/>
</dbReference>
<sequence>MTYADITSGRPNVWAAISAPFRAIGRGLVFMAENNSRMEAVRRLNELTDAELEAKGTDRVAEVRRIFASVGAI</sequence>
<accession>A0A238L863</accession>
<evidence type="ECO:0000313" key="1">
    <source>
        <dbReference type="EMBL" id="SMY05887.1"/>
    </source>
</evidence>
<gene>
    <name evidence="1" type="ORF">LOM8899_00008</name>
</gene>
<evidence type="ECO:0000313" key="2">
    <source>
        <dbReference type="Proteomes" id="UP000201613"/>
    </source>
</evidence>
<protein>
    <recommendedName>
        <fullName evidence="3">DUF1127 domain-containing protein</fullName>
    </recommendedName>
</protein>
<keyword evidence="2" id="KW-1185">Reference proteome</keyword>
<dbReference type="RefSeq" id="WP_133064950.1">
    <property type="nucleotide sequence ID" value="NZ_FXZK01000001.1"/>
</dbReference>